<dbReference type="AlphaFoldDB" id="A0A397IUE9"/>
<dbReference type="Proteomes" id="UP000266861">
    <property type="component" value="Unassembled WGS sequence"/>
</dbReference>
<dbReference type="Pfam" id="PF07707">
    <property type="entry name" value="BACK"/>
    <property type="match status" value="2"/>
</dbReference>
<proteinExistence type="predicted"/>
<evidence type="ECO:0000259" key="1">
    <source>
        <dbReference type="Pfam" id="PF07707"/>
    </source>
</evidence>
<gene>
    <name evidence="2" type="ORF">Glove_166g27</name>
</gene>
<dbReference type="Gene3D" id="1.25.40.420">
    <property type="match status" value="2"/>
</dbReference>
<feature type="domain" description="BACK" evidence="1">
    <location>
        <begin position="166"/>
        <end position="227"/>
    </location>
</feature>
<evidence type="ECO:0000313" key="3">
    <source>
        <dbReference type="Proteomes" id="UP000266861"/>
    </source>
</evidence>
<dbReference type="OrthoDB" id="636773at2759"/>
<dbReference type="InterPro" id="IPR011705">
    <property type="entry name" value="BACK"/>
</dbReference>
<dbReference type="EMBL" id="PQFF01000156">
    <property type="protein sequence ID" value="RHZ78342.1"/>
    <property type="molecule type" value="Genomic_DNA"/>
</dbReference>
<reference evidence="2 3" key="1">
    <citation type="submission" date="2018-08" db="EMBL/GenBank/DDBJ databases">
        <title>Genome and evolution of the arbuscular mycorrhizal fungus Diversispora epigaea (formerly Glomus versiforme) and its bacterial endosymbionts.</title>
        <authorList>
            <person name="Sun X."/>
            <person name="Fei Z."/>
            <person name="Harrison M."/>
        </authorList>
    </citation>
    <scope>NUCLEOTIDE SEQUENCE [LARGE SCALE GENOMIC DNA]</scope>
    <source>
        <strain evidence="2 3">IT104</strain>
    </source>
</reference>
<organism evidence="2 3">
    <name type="scientific">Diversispora epigaea</name>
    <dbReference type="NCBI Taxonomy" id="1348612"/>
    <lineage>
        <taxon>Eukaryota</taxon>
        <taxon>Fungi</taxon>
        <taxon>Fungi incertae sedis</taxon>
        <taxon>Mucoromycota</taxon>
        <taxon>Glomeromycotina</taxon>
        <taxon>Glomeromycetes</taxon>
        <taxon>Diversisporales</taxon>
        <taxon>Diversisporaceae</taxon>
        <taxon>Diversispora</taxon>
    </lineage>
</organism>
<sequence length="334" mass="39000">MMITVLIKDKASRLKTHFSFVYRSIFTNNNFKDLEKFCNDIVTKYPSLIFDAGDFPSLQETALVSLLKRDDLQVEEAKIWEYTIKWGISQNSNLPADLDEWTMENFLTLKTTLQHCLPYIRYFHISGDDILDKLEVMMITVLIKDKASRLKTHFSFVYRSIFTNNNFKDLEKFCNDIVTKYPSLIFDAGDFPSLQETALVSLLKRDDLQVEEAKIWEYTIKWGISQNSNLPADLDEWTMENFLTLKTTLQHCLPYIRYFHISDLKQHLISSNRTVKSIILPARSILIQEIPVRSKESFSTIISEEHAAEISSWIDCKATTYSSTNYPYKFQLIL</sequence>
<name>A0A397IUE9_9GLOM</name>
<keyword evidence="3" id="KW-1185">Reference proteome</keyword>
<feature type="domain" description="BACK" evidence="1">
    <location>
        <begin position="30"/>
        <end position="91"/>
    </location>
</feature>
<accession>A0A397IUE9</accession>
<comment type="caution">
    <text evidence="2">The sequence shown here is derived from an EMBL/GenBank/DDBJ whole genome shotgun (WGS) entry which is preliminary data.</text>
</comment>
<protein>
    <recommendedName>
        <fullName evidence="1">BACK domain-containing protein</fullName>
    </recommendedName>
</protein>
<evidence type="ECO:0000313" key="2">
    <source>
        <dbReference type="EMBL" id="RHZ78342.1"/>
    </source>
</evidence>